<accession>A0ACB8F6T9</accession>
<sequence>MELRFLILWGLTITSSTVFLLPISHPLLSPGGGSIRGLRSPGLREQESEENEIPTGELLSTWSSNASGTAEVAGLGDAHHRAKRCTCYTYKDKECIYYCHLDIIWINTPE</sequence>
<evidence type="ECO:0000313" key="2">
    <source>
        <dbReference type="Proteomes" id="UP000827872"/>
    </source>
</evidence>
<comment type="caution">
    <text evidence="1">The sequence shown here is derived from an EMBL/GenBank/DDBJ whole genome shotgun (WGS) entry which is preliminary data.</text>
</comment>
<organism evidence="1 2">
    <name type="scientific">Sphaerodactylus townsendi</name>
    <dbReference type="NCBI Taxonomy" id="933632"/>
    <lineage>
        <taxon>Eukaryota</taxon>
        <taxon>Metazoa</taxon>
        <taxon>Chordata</taxon>
        <taxon>Craniata</taxon>
        <taxon>Vertebrata</taxon>
        <taxon>Euteleostomi</taxon>
        <taxon>Lepidosauria</taxon>
        <taxon>Squamata</taxon>
        <taxon>Bifurcata</taxon>
        <taxon>Gekkota</taxon>
        <taxon>Sphaerodactylidae</taxon>
        <taxon>Sphaerodactylus</taxon>
    </lineage>
</organism>
<reference evidence="1" key="1">
    <citation type="submission" date="2021-08" db="EMBL/GenBank/DDBJ databases">
        <title>The first chromosome-level gecko genome reveals the dynamic sex chromosomes of Neotropical dwarf geckos (Sphaerodactylidae: Sphaerodactylus).</title>
        <authorList>
            <person name="Pinto B.J."/>
            <person name="Keating S.E."/>
            <person name="Gamble T."/>
        </authorList>
    </citation>
    <scope>NUCLEOTIDE SEQUENCE</scope>
    <source>
        <strain evidence="1">TG3544</strain>
    </source>
</reference>
<dbReference type="EMBL" id="CM037618">
    <property type="protein sequence ID" value="KAH8000795.1"/>
    <property type="molecule type" value="Genomic_DNA"/>
</dbReference>
<name>A0ACB8F6T9_9SAUR</name>
<gene>
    <name evidence="1" type="ORF">K3G42_028861</name>
</gene>
<dbReference type="Proteomes" id="UP000827872">
    <property type="component" value="Linkage Group LG05"/>
</dbReference>
<evidence type="ECO:0000313" key="1">
    <source>
        <dbReference type="EMBL" id="KAH8000795.1"/>
    </source>
</evidence>
<keyword evidence="2" id="KW-1185">Reference proteome</keyword>
<proteinExistence type="predicted"/>
<protein>
    <submittedName>
        <fullName evidence="1">Uncharacterized protein</fullName>
    </submittedName>
</protein>